<evidence type="ECO:0000313" key="2">
    <source>
        <dbReference type="EMBL" id="SJL09158.1"/>
    </source>
</evidence>
<evidence type="ECO:0000313" key="3">
    <source>
        <dbReference type="Proteomes" id="UP000219338"/>
    </source>
</evidence>
<feature type="region of interest" description="Disordered" evidence="1">
    <location>
        <begin position="318"/>
        <end position="338"/>
    </location>
</feature>
<protein>
    <submittedName>
        <fullName evidence="2">Uncharacterized protein</fullName>
    </submittedName>
</protein>
<dbReference type="OrthoDB" id="2934473at2759"/>
<gene>
    <name evidence="2" type="ORF">ARMOST_12534</name>
</gene>
<feature type="compositionally biased region" description="Low complexity" evidence="1">
    <location>
        <begin position="323"/>
        <end position="333"/>
    </location>
</feature>
<dbReference type="AlphaFoldDB" id="A0A284RK68"/>
<dbReference type="EMBL" id="FUEG01000010">
    <property type="protein sequence ID" value="SJL09158.1"/>
    <property type="molecule type" value="Genomic_DNA"/>
</dbReference>
<dbReference type="Proteomes" id="UP000219338">
    <property type="component" value="Unassembled WGS sequence"/>
</dbReference>
<accession>A0A284RK68</accession>
<name>A0A284RK68_ARMOS</name>
<sequence>MSKWCVVEHRADDQLKDIPSSKWQKVAGEAQVISKKDPIQIFHQQNLESVLAKVQARNDYELDCSPYGGSSNTFAQDLDHLSAQETLSFAPIQKLLSHWASSSHQRTLAMHSKLVYRQQEQLSILVLWGCIDKLLLDAWKSHDSFLNPLHNLFHRASSLLTNNQTNFRSRFLRVDPTEQAVINVCQDLLSQWLGLDWEGSYKSALVVQFFVDHLGVEAALLDLQKFDLSTPPKVADLKTVIMNSPIYHVGGVERLLLHQIASVSGAPDQDNLTAILSRMPRCTITEYDNQSLPFFGEQDMSTFPSSSTHLTSLISSGPSHVASLPSSPQSSSSNVPTEFNVRGNLKQLKLMFELSYPLLDNLSEPYSPFNTTPKLTSATQNFITYVAADTDTRSIFRDLASSRTQSLRSGGPFNPVNLRTSAGFFSALMGRGVLHHTEYLNDSNNPVFFIDENHWKTIRNESLGHKAEGYFCNKRAYSNQPNGKRTSENASQYWKAASNSKYNKFLFTEKPTPFIELWDHFRKGMYCKEGQPVVKLFPQFGALQAYLLASDYAIAGLATMPTDAEMAVVIATIDSGGIKGISFLGLPCSGKEEIALSFKCIHEYLSHVIPAPCQQQMNFNAFIVEHSLCKCSSPQQLNNKNFLAVENCLKVLRREG</sequence>
<keyword evidence="3" id="KW-1185">Reference proteome</keyword>
<proteinExistence type="predicted"/>
<reference evidence="3" key="1">
    <citation type="journal article" date="2017" name="Nat. Ecol. Evol.">
        <title>Genome expansion and lineage-specific genetic innovations in the forest pathogenic fungi Armillaria.</title>
        <authorList>
            <person name="Sipos G."/>
            <person name="Prasanna A.N."/>
            <person name="Walter M.C."/>
            <person name="O'Connor E."/>
            <person name="Balint B."/>
            <person name="Krizsan K."/>
            <person name="Kiss B."/>
            <person name="Hess J."/>
            <person name="Varga T."/>
            <person name="Slot J."/>
            <person name="Riley R."/>
            <person name="Boka B."/>
            <person name="Rigling D."/>
            <person name="Barry K."/>
            <person name="Lee J."/>
            <person name="Mihaltcheva S."/>
            <person name="LaButti K."/>
            <person name="Lipzen A."/>
            <person name="Waldron R."/>
            <person name="Moloney N.M."/>
            <person name="Sperisen C."/>
            <person name="Kredics L."/>
            <person name="Vagvoelgyi C."/>
            <person name="Patrignani A."/>
            <person name="Fitzpatrick D."/>
            <person name="Nagy I."/>
            <person name="Doyle S."/>
            <person name="Anderson J.B."/>
            <person name="Grigoriev I.V."/>
            <person name="Gueldener U."/>
            <person name="Muensterkoetter M."/>
            <person name="Nagy L.G."/>
        </authorList>
    </citation>
    <scope>NUCLEOTIDE SEQUENCE [LARGE SCALE GENOMIC DNA]</scope>
    <source>
        <strain evidence="3">C18/9</strain>
    </source>
</reference>
<evidence type="ECO:0000256" key="1">
    <source>
        <dbReference type="SAM" id="MobiDB-lite"/>
    </source>
</evidence>
<organism evidence="2 3">
    <name type="scientific">Armillaria ostoyae</name>
    <name type="common">Armillaria root rot fungus</name>
    <dbReference type="NCBI Taxonomy" id="47428"/>
    <lineage>
        <taxon>Eukaryota</taxon>
        <taxon>Fungi</taxon>
        <taxon>Dikarya</taxon>
        <taxon>Basidiomycota</taxon>
        <taxon>Agaricomycotina</taxon>
        <taxon>Agaricomycetes</taxon>
        <taxon>Agaricomycetidae</taxon>
        <taxon>Agaricales</taxon>
        <taxon>Marasmiineae</taxon>
        <taxon>Physalacriaceae</taxon>
        <taxon>Armillaria</taxon>
    </lineage>
</organism>
<dbReference type="OMA" id="FIDENHW"/>